<comment type="caution">
    <text evidence="1">The sequence shown here is derived from an EMBL/GenBank/DDBJ whole genome shotgun (WGS) entry which is preliminary data.</text>
</comment>
<reference evidence="1 2" key="1">
    <citation type="submission" date="2019-06" db="EMBL/GenBank/DDBJ databases">
        <title>Whole genome shotgun sequence of Acetobacter orleanensis NBRC 13752.</title>
        <authorList>
            <person name="Hosoyama A."/>
            <person name="Uohara A."/>
            <person name="Ohji S."/>
            <person name="Ichikawa N."/>
        </authorList>
    </citation>
    <scope>NUCLEOTIDE SEQUENCE [LARGE SCALE GENOMIC DNA]</scope>
    <source>
        <strain evidence="1 2">NBRC 13752</strain>
    </source>
</reference>
<evidence type="ECO:0000313" key="2">
    <source>
        <dbReference type="Proteomes" id="UP000317617"/>
    </source>
</evidence>
<dbReference type="EMBL" id="BJMU01000025">
    <property type="protein sequence ID" value="GEB84004.1"/>
    <property type="molecule type" value="Genomic_DNA"/>
</dbReference>
<protein>
    <submittedName>
        <fullName evidence="1">Uncharacterized protein</fullName>
    </submittedName>
</protein>
<sequence length="72" mass="8318">MNVLVEVFYQLENKRHQKSFTRKYPLWQLQRGGNCPALIPAHTDLGRDICLAEKADDTCNHARETCPNEADF</sequence>
<gene>
    <name evidence="1" type="ORF">AOR01nite_24810</name>
</gene>
<dbReference type="AlphaFoldDB" id="A0A4Y3TQF1"/>
<proteinExistence type="predicted"/>
<keyword evidence="2" id="KW-1185">Reference proteome</keyword>
<evidence type="ECO:0000313" key="1">
    <source>
        <dbReference type="EMBL" id="GEB84004.1"/>
    </source>
</evidence>
<dbReference type="Proteomes" id="UP000317617">
    <property type="component" value="Unassembled WGS sequence"/>
</dbReference>
<accession>A0A4Y3TQF1</accession>
<name>A0A4Y3TQF1_9PROT</name>
<organism evidence="1 2">
    <name type="scientific">Acetobacter orleanensis</name>
    <dbReference type="NCBI Taxonomy" id="104099"/>
    <lineage>
        <taxon>Bacteria</taxon>
        <taxon>Pseudomonadati</taxon>
        <taxon>Pseudomonadota</taxon>
        <taxon>Alphaproteobacteria</taxon>
        <taxon>Acetobacterales</taxon>
        <taxon>Acetobacteraceae</taxon>
        <taxon>Acetobacter</taxon>
    </lineage>
</organism>